<name>A0A1B2DEW9_9BACL</name>
<accession>A0A1B2DEW9</accession>
<sequence>MGNNSKFLKLLGLIGGVVALNIVILSPGLAGVVIGGESVLATASGVTLLFSSFLVLTYGSYTLLLKPASVPQLRSIATREDFMAALSYYKNVKVLHKDIALALDQLERITKKRAILSDILGQRFEQTEISYKKFDSVIIEVEKLFYLNIKGMLNKLGVFDAAEFASLERQRSAGKFSNKLMQEKIELYQQYLDYVSGYLGANEEILLKLDRLALEISLLGSTDYRTVEEMPCMKEIDVLIKQTKLYQQ</sequence>
<keyword evidence="1" id="KW-0472">Membrane</keyword>
<evidence type="ECO:0008006" key="3">
    <source>
        <dbReference type="Google" id="ProtNLM"/>
    </source>
</evidence>
<keyword evidence="1" id="KW-1133">Transmembrane helix</keyword>
<proteinExistence type="predicted"/>
<reference evidence="2" key="1">
    <citation type="submission" date="2016-08" db="EMBL/GenBank/DDBJ databases">
        <title>Complete Genome Seqeunce of Paenibacillus sp. BIHB 4019 from tea rhizoplane.</title>
        <authorList>
            <person name="Thakur R."/>
            <person name="Swarnkar M.K."/>
            <person name="Gulati A."/>
        </authorList>
    </citation>
    <scope>NUCLEOTIDE SEQUENCE [LARGE SCALE GENOMIC DNA]</scope>
    <source>
        <strain evidence="2">BIHB4019</strain>
    </source>
</reference>
<dbReference type="EMBL" id="CP016808">
    <property type="protein sequence ID" value="ANY66258.1"/>
    <property type="molecule type" value="Genomic_DNA"/>
</dbReference>
<keyword evidence="1" id="KW-0812">Transmembrane</keyword>
<evidence type="ECO:0000313" key="2">
    <source>
        <dbReference type="EMBL" id="ANY66258.1"/>
    </source>
</evidence>
<gene>
    <name evidence="2" type="ORF">BBD42_07095</name>
</gene>
<dbReference type="AlphaFoldDB" id="A0A1B2DEW9"/>
<feature type="transmembrane region" description="Helical" evidence="1">
    <location>
        <begin position="7"/>
        <end position="34"/>
    </location>
</feature>
<feature type="transmembrane region" description="Helical" evidence="1">
    <location>
        <begin position="40"/>
        <end position="64"/>
    </location>
</feature>
<organism evidence="2">
    <name type="scientific">Paenibacillus sp. BIHB 4019</name>
    <dbReference type="NCBI Taxonomy" id="1870819"/>
    <lineage>
        <taxon>Bacteria</taxon>
        <taxon>Bacillati</taxon>
        <taxon>Bacillota</taxon>
        <taxon>Bacilli</taxon>
        <taxon>Bacillales</taxon>
        <taxon>Paenibacillaceae</taxon>
        <taxon>Paenibacillus</taxon>
    </lineage>
</organism>
<dbReference type="RefSeq" id="WP_099517628.1">
    <property type="nucleotide sequence ID" value="NZ_CP016808.1"/>
</dbReference>
<protein>
    <recommendedName>
        <fullName evidence="3">5-bromo-4-chloroindolyl phosphate hydrolysis protein</fullName>
    </recommendedName>
</protein>
<evidence type="ECO:0000256" key="1">
    <source>
        <dbReference type="SAM" id="Phobius"/>
    </source>
</evidence>